<dbReference type="Proteomes" id="UP001529510">
    <property type="component" value="Unassembled WGS sequence"/>
</dbReference>
<proteinExistence type="predicted"/>
<dbReference type="EMBL" id="JAMKFB020000015">
    <property type="protein sequence ID" value="KAL0173391.1"/>
    <property type="molecule type" value="Genomic_DNA"/>
</dbReference>
<name>A0ABD0PJ49_CIRMR</name>
<reference evidence="4 5" key="1">
    <citation type="submission" date="2024-05" db="EMBL/GenBank/DDBJ databases">
        <title>Genome sequencing and assembly of Indian major carp, Cirrhinus mrigala (Hamilton, 1822).</title>
        <authorList>
            <person name="Mohindra V."/>
            <person name="Chowdhury L.M."/>
            <person name="Lal K."/>
            <person name="Jena J.K."/>
        </authorList>
    </citation>
    <scope>NUCLEOTIDE SEQUENCE [LARGE SCALE GENOMIC DNA]</scope>
    <source>
        <strain evidence="4">CM1030</strain>
        <tissue evidence="4">Blood</tissue>
    </source>
</reference>
<dbReference type="PANTHER" id="PTHR37984:SF5">
    <property type="entry name" value="PROTEIN NYNRIN-LIKE"/>
    <property type="match status" value="1"/>
</dbReference>
<evidence type="ECO:0000256" key="1">
    <source>
        <dbReference type="ARBA" id="ARBA00039658"/>
    </source>
</evidence>
<evidence type="ECO:0000313" key="4">
    <source>
        <dbReference type="EMBL" id="KAL0173391.1"/>
    </source>
</evidence>
<keyword evidence="5" id="KW-1185">Reference proteome</keyword>
<protein>
    <recommendedName>
        <fullName evidence="1">Gypsy retrotransposon integrase-like protein 1</fullName>
    </recommendedName>
</protein>
<dbReference type="InterPro" id="IPR041588">
    <property type="entry name" value="Integrase_H2C2"/>
</dbReference>
<dbReference type="InterPro" id="IPR050951">
    <property type="entry name" value="Retrovirus_Pol_polyprotein"/>
</dbReference>
<feature type="non-terminal residue" evidence="4">
    <location>
        <position position="1"/>
    </location>
</feature>
<feature type="domain" description="Integrase zinc-binding" evidence="3">
    <location>
        <begin position="30"/>
        <end position="86"/>
    </location>
</feature>
<evidence type="ECO:0000259" key="3">
    <source>
        <dbReference type="Pfam" id="PF17921"/>
    </source>
</evidence>
<gene>
    <name evidence="4" type="ORF">M9458_029359</name>
</gene>
<comment type="caution">
    <text evidence="4">The sequence shown here is derived from an EMBL/GenBank/DDBJ whole genome shotgun (WGS) entry which is preliminary data.</text>
</comment>
<evidence type="ECO:0000313" key="5">
    <source>
        <dbReference type="Proteomes" id="UP001529510"/>
    </source>
</evidence>
<dbReference type="AlphaFoldDB" id="A0ABD0PJ49"/>
<dbReference type="FunFam" id="1.10.340.70:FF:000001">
    <property type="entry name" value="Retrovirus-related Pol polyprotein from transposon gypsy-like Protein"/>
    <property type="match status" value="1"/>
</dbReference>
<feature type="region of interest" description="Disordered" evidence="2">
    <location>
        <begin position="1"/>
        <end position="25"/>
    </location>
</feature>
<dbReference type="Pfam" id="PF17921">
    <property type="entry name" value="Integrase_H2C2"/>
    <property type="match status" value="1"/>
</dbReference>
<evidence type="ECO:0000256" key="2">
    <source>
        <dbReference type="SAM" id="MobiDB-lite"/>
    </source>
</evidence>
<dbReference type="Gene3D" id="1.10.340.70">
    <property type="match status" value="1"/>
</dbReference>
<accession>A0ABD0PJ49</accession>
<dbReference type="PANTHER" id="PTHR37984">
    <property type="entry name" value="PROTEIN CBG26694"/>
    <property type="match status" value="1"/>
</dbReference>
<organism evidence="4 5">
    <name type="scientific">Cirrhinus mrigala</name>
    <name type="common">Mrigala</name>
    <dbReference type="NCBI Taxonomy" id="683832"/>
    <lineage>
        <taxon>Eukaryota</taxon>
        <taxon>Metazoa</taxon>
        <taxon>Chordata</taxon>
        <taxon>Craniata</taxon>
        <taxon>Vertebrata</taxon>
        <taxon>Euteleostomi</taxon>
        <taxon>Actinopterygii</taxon>
        <taxon>Neopterygii</taxon>
        <taxon>Teleostei</taxon>
        <taxon>Ostariophysi</taxon>
        <taxon>Cypriniformes</taxon>
        <taxon>Cyprinidae</taxon>
        <taxon>Labeoninae</taxon>
        <taxon>Labeonini</taxon>
        <taxon>Cirrhinus</taxon>
    </lineage>
</organism>
<sequence>PSSEQDNTIRHATLQEPAPSDCPEGKIFAPRSQRLTLLGTAHQSLGSGHPSSQWTLSLLQTRYWWPSMHRDIIRYVQSCSVCAMSTSPCQLSTGKLVPLPIPQRPWSHIGVDFVTDLPSSE</sequence>
<feature type="non-terminal residue" evidence="4">
    <location>
        <position position="121"/>
    </location>
</feature>